<gene>
    <name evidence="9" type="primary">araQ_2</name>
    <name evidence="9" type="ORF">RL72_00233</name>
</gene>
<dbReference type="AlphaFoldDB" id="A0A0F0LBE3"/>
<evidence type="ECO:0000256" key="6">
    <source>
        <dbReference type="ARBA" id="ARBA00023136"/>
    </source>
</evidence>
<dbReference type="GO" id="GO:0005886">
    <property type="term" value="C:plasma membrane"/>
    <property type="evidence" value="ECO:0007669"/>
    <property type="project" value="UniProtKB-SubCell"/>
</dbReference>
<comment type="similarity">
    <text evidence="7">Belongs to the binding-protein-dependent transport system permease family.</text>
</comment>
<keyword evidence="4 7" id="KW-0812">Transmembrane</keyword>
<dbReference type="Gene3D" id="1.10.3720.10">
    <property type="entry name" value="MetI-like"/>
    <property type="match status" value="1"/>
</dbReference>
<dbReference type="PANTHER" id="PTHR43744">
    <property type="entry name" value="ABC TRANSPORTER PERMEASE PROTEIN MG189-RELATED-RELATED"/>
    <property type="match status" value="1"/>
</dbReference>
<feature type="transmembrane region" description="Helical" evidence="7">
    <location>
        <begin position="178"/>
        <end position="202"/>
    </location>
</feature>
<evidence type="ECO:0000256" key="5">
    <source>
        <dbReference type="ARBA" id="ARBA00022989"/>
    </source>
</evidence>
<feature type="transmembrane region" description="Helical" evidence="7">
    <location>
        <begin position="279"/>
        <end position="297"/>
    </location>
</feature>
<dbReference type="PATRIC" id="fig|582680.7.peg.245"/>
<dbReference type="OrthoDB" id="2063054at2"/>
<evidence type="ECO:0000256" key="2">
    <source>
        <dbReference type="ARBA" id="ARBA00022448"/>
    </source>
</evidence>
<proteinExistence type="inferred from homology"/>
<keyword evidence="6 7" id="KW-0472">Membrane</keyword>
<dbReference type="PROSITE" id="PS50928">
    <property type="entry name" value="ABC_TM1"/>
    <property type="match status" value="1"/>
</dbReference>
<feature type="transmembrane region" description="Helical" evidence="7">
    <location>
        <begin position="144"/>
        <end position="166"/>
    </location>
</feature>
<comment type="caution">
    <text evidence="9">The sequence shown here is derived from an EMBL/GenBank/DDBJ whole genome shotgun (WGS) entry which is preliminary data.</text>
</comment>
<feature type="transmembrane region" description="Helical" evidence="7">
    <location>
        <begin position="223"/>
        <end position="244"/>
    </location>
</feature>
<evidence type="ECO:0000256" key="7">
    <source>
        <dbReference type="RuleBase" id="RU363032"/>
    </source>
</evidence>
<dbReference type="RefSeq" id="WP_082071915.1">
    <property type="nucleotide sequence ID" value="NZ_JYIT01000043.1"/>
</dbReference>
<keyword evidence="3" id="KW-1003">Cell membrane</keyword>
<feature type="domain" description="ABC transmembrane type-1" evidence="8">
    <location>
        <begin position="109"/>
        <end position="298"/>
    </location>
</feature>
<dbReference type="PANTHER" id="PTHR43744:SF3">
    <property type="entry name" value="LACTOSE TRANSPORT SYSTEM PERMEASE PROTEIN LACG"/>
    <property type="match status" value="1"/>
</dbReference>
<accession>A0A0F0LBE3</accession>
<evidence type="ECO:0000256" key="4">
    <source>
        <dbReference type="ARBA" id="ARBA00022692"/>
    </source>
</evidence>
<keyword evidence="5 7" id="KW-1133">Transmembrane helix</keyword>
<dbReference type="EMBL" id="JYIT01000043">
    <property type="protein sequence ID" value="KJL30522.1"/>
    <property type="molecule type" value="Genomic_DNA"/>
</dbReference>
<dbReference type="CDD" id="cd06261">
    <property type="entry name" value="TM_PBP2"/>
    <property type="match status" value="1"/>
</dbReference>
<protein>
    <submittedName>
        <fullName evidence="9">L-arabinose transport system permease protein AraQ</fullName>
    </submittedName>
</protein>
<evidence type="ECO:0000313" key="10">
    <source>
        <dbReference type="Proteomes" id="UP000033448"/>
    </source>
</evidence>
<organism evidence="9 10">
    <name type="scientific">Microbacterium azadirachtae</name>
    <dbReference type="NCBI Taxonomy" id="582680"/>
    <lineage>
        <taxon>Bacteria</taxon>
        <taxon>Bacillati</taxon>
        <taxon>Actinomycetota</taxon>
        <taxon>Actinomycetes</taxon>
        <taxon>Micrococcales</taxon>
        <taxon>Microbacteriaceae</taxon>
        <taxon>Microbacterium</taxon>
    </lineage>
</organism>
<evidence type="ECO:0000256" key="1">
    <source>
        <dbReference type="ARBA" id="ARBA00004651"/>
    </source>
</evidence>
<keyword evidence="10" id="KW-1185">Reference proteome</keyword>
<keyword evidence="2 7" id="KW-0813">Transport</keyword>
<evidence type="ECO:0000256" key="3">
    <source>
        <dbReference type="ARBA" id="ARBA00022475"/>
    </source>
</evidence>
<dbReference type="SUPFAM" id="SSF161098">
    <property type="entry name" value="MetI-like"/>
    <property type="match status" value="1"/>
</dbReference>
<reference evidence="9 10" key="1">
    <citation type="submission" date="2015-02" db="EMBL/GenBank/DDBJ databases">
        <title>Draft genome sequences of ten Microbacterium spp. with emphasis on heavy metal contaminated environments.</title>
        <authorList>
            <person name="Corretto E."/>
        </authorList>
    </citation>
    <scope>NUCLEOTIDE SEQUENCE [LARGE SCALE GENOMIC DNA]</scope>
    <source>
        <strain evidence="9 10">DSM 23848</strain>
    </source>
</reference>
<dbReference type="Pfam" id="PF00528">
    <property type="entry name" value="BPD_transp_1"/>
    <property type="match status" value="1"/>
</dbReference>
<dbReference type="InterPro" id="IPR035906">
    <property type="entry name" value="MetI-like_sf"/>
</dbReference>
<dbReference type="InterPro" id="IPR000515">
    <property type="entry name" value="MetI-like"/>
</dbReference>
<feature type="transmembrane region" description="Helical" evidence="7">
    <location>
        <begin position="50"/>
        <end position="69"/>
    </location>
</feature>
<dbReference type="Proteomes" id="UP000033448">
    <property type="component" value="Unassembled WGS sequence"/>
</dbReference>
<evidence type="ECO:0000259" key="8">
    <source>
        <dbReference type="PROSITE" id="PS50928"/>
    </source>
</evidence>
<sequence>MSATDVGLPETALIVEEETRRRKPAKERMFRTGGSGDITKPTVGGLIGRYVLLVVVLVLVIGPFLWQLSTSFKGPGESLYTFPPNLIPAQPTVDNYRKVTDFIPVYQYAWRSLFVALVSVATNVVFALMGGYALACMKFPGKRIALGILFSTMLLPGEVTVTSNLLTVNGLGLANTLWGVILPGAIGAMNVLLIATACRMIPAEVLDAATVDGATTWQRIRHIVWPNVRGMTSVVAIFTFIGAWDDYLWPLMVITDPNNYTLTVGMAYLNSNFSPDPRLIAAGTIIALIPIIVLFSVTQRFFFSGVQEGAVKG</sequence>
<evidence type="ECO:0000313" key="9">
    <source>
        <dbReference type="EMBL" id="KJL30522.1"/>
    </source>
</evidence>
<comment type="subcellular location">
    <subcellularLocation>
        <location evidence="1 7">Cell membrane</location>
        <topology evidence="1 7">Multi-pass membrane protein</topology>
    </subcellularLocation>
</comment>
<name>A0A0F0LBE3_9MICO</name>
<dbReference type="GO" id="GO:0055085">
    <property type="term" value="P:transmembrane transport"/>
    <property type="evidence" value="ECO:0007669"/>
    <property type="project" value="InterPro"/>
</dbReference>
<feature type="transmembrane region" description="Helical" evidence="7">
    <location>
        <begin position="108"/>
        <end position="132"/>
    </location>
</feature>